<evidence type="ECO:0000313" key="4">
    <source>
        <dbReference type="Proteomes" id="UP000053326"/>
    </source>
</evidence>
<protein>
    <submittedName>
        <fullName evidence="3">Transcriptional regulator AraC family</fullName>
    </submittedName>
</protein>
<dbReference type="AlphaFoldDB" id="A0A101FF57"/>
<keyword evidence="1" id="KW-0175">Coiled coil</keyword>
<reference evidence="4" key="1">
    <citation type="journal article" date="2015" name="MBio">
        <title>Genome-Resolved Metagenomic Analysis Reveals Roles for Candidate Phyla and Other Microbial Community Members in Biogeochemical Transformations in Oil Reservoirs.</title>
        <authorList>
            <person name="Hu P."/>
            <person name="Tom L."/>
            <person name="Singh A."/>
            <person name="Thomas B.C."/>
            <person name="Baker B.J."/>
            <person name="Piceno Y.M."/>
            <person name="Andersen G.L."/>
            <person name="Banfield J.F."/>
        </authorList>
    </citation>
    <scope>NUCLEOTIDE SEQUENCE [LARGE SCALE GENOMIC DNA]</scope>
</reference>
<proteinExistence type="predicted"/>
<gene>
    <name evidence="3" type="ORF">XD66_1391</name>
</gene>
<dbReference type="InterPro" id="IPR054688">
    <property type="entry name" value="CD1247_N"/>
</dbReference>
<comment type="caution">
    <text evidence="3">The sequence shown here is derived from an EMBL/GenBank/DDBJ whole genome shotgun (WGS) entry which is preliminary data.</text>
</comment>
<dbReference type="PATRIC" id="fig|85874.4.peg.966"/>
<feature type="coiled-coil region" evidence="1">
    <location>
        <begin position="2"/>
        <end position="61"/>
    </location>
</feature>
<evidence type="ECO:0000313" key="3">
    <source>
        <dbReference type="EMBL" id="KUK35902.1"/>
    </source>
</evidence>
<dbReference type="Proteomes" id="UP000053326">
    <property type="component" value="Unassembled WGS sequence"/>
</dbReference>
<evidence type="ECO:0000256" key="2">
    <source>
        <dbReference type="SAM" id="MobiDB-lite"/>
    </source>
</evidence>
<feature type="region of interest" description="Disordered" evidence="2">
    <location>
        <begin position="65"/>
        <end position="86"/>
    </location>
</feature>
<sequence length="156" mass="17992">MVDDLREKIAYLQGLAEGLKLEEGSDEAKIIKQIIDVLADLTDEVEELQVAVEDLEDYLDEELFVEEEEDEEECEGDEFEDEDDDVYDNADDIDYVEVECPQCHDIICFESDIVDDEDVIEVTCPNCNKVVYVNDGSMPLPKGWKKKEEDREQEDL</sequence>
<accession>A0A101FF57</accession>
<organism evidence="3 4">
    <name type="scientific">Thermacetogenium phaeum</name>
    <dbReference type="NCBI Taxonomy" id="85874"/>
    <lineage>
        <taxon>Bacteria</taxon>
        <taxon>Bacillati</taxon>
        <taxon>Bacillota</taxon>
        <taxon>Clostridia</taxon>
        <taxon>Thermoanaerobacterales</taxon>
        <taxon>Thermoanaerobacteraceae</taxon>
        <taxon>Thermacetogenium</taxon>
    </lineage>
</organism>
<dbReference type="NCBIfam" id="NF045650">
    <property type="entry name" value="CD1247_Nterm"/>
    <property type="match status" value="1"/>
</dbReference>
<dbReference type="OMA" id="DEIECPN"/>
<evidence type="ECO:0000256" key="1">
    <source>
        <dbReference type="SAM" id="Coils"/>
    </source>
</evidence>
<dbReference type="EMBL" id="LGFO01000218">
    <property type="protein sequence ID" value="KUK35902.1"/>
    <property type="molecule type" value="Genomic_DNA"/>
</dbReference>
<name>A0A101FF57_9THEO</name>